<reference evidence="2 3" key="1">
    <citation type="submission" date="2018-03" db="EMBL/GenBank/DDBJ databases">
        <authorList>
            <person name="Keele B.F."/>
        </authorList>
    </citation>
    <scope>NUCLEOTIDE SEQUENCE [LARGE SCALE GENOMIC DNA]</scope>
    <source>
        <strain evidence="2 3">CeCT 8812</strain>
    </source>
</reference>
<proteinExistence type="predicted"/>
<dbReference type="GO" id="GO:0006313">
    <property type="term" value="P:DNA transposition"/>
    <property type="evidence" value="ECO:0007669"/>
    <property type="project" value="InterPro"/>
</dbReference>
<dbReference type="EMBL" id="OMKW01000003">
    <property type="protein sequence ID" value="SPF30210.1"/>
    <property type="molecule type" value="Genomic_DNA"/>
</dbReference>
<dbReference type="InterPro" id="IPR047650">
    <property type="entry name" value="Transpos_IS110"/>
</dbReference>
<name>A0A2R8ADQ9_9RHOB</name>
<accession>A0A2R8ADQ9</accession>
<dbReference type="GO" id="GO:0004803">
    <property type="term" value="F:transposase activity"/>
    <property type="evidence" value="ECO:0007669"/>
    <property type="project" value="InterPro"/>
</dbReference>
<evidence type="ECO:0000313" key="2">
    <source>
        <dbReference type="EMBL" id="SPF30210.1"/>
    </source>
</evidence>
<gene>
    <name evidence="2" type="ORF">POI8812_02545</name>
</gene>
<protein>
    <recommendedName>
        <fullName evidence="1">Transposase IS116/IS110/IS902 C-terminal domain-containing protein</fullName>
    </recommendedName>
</protein>
<evidence type="ECO:0000313" key="3">
    <source>
        <dbReference type="Proteomes" id="UP000244932"/>
    </source>
</evidence>
<organism evidence="2 3">
    <name type="scientific">Pontivivens insulae</name>
    <dbReference type="NCBI Taxonomy" id="1639689"/>
    <lineage>
        <taxon>Bacteria</taxon>
        <taxon>Pseudomonadati</taxon>
        <taxon>Pseudomonadota</taxon>
        <taxon>Alphaproteobacteria</taxon>
        <taxon>Rhodobacterales</taxon>
        <taxon>Paracoccaceae</taxon>
        <taxon>Pontivivens</taxon>
    </lineage>
</organism>
<sequence>MVREYLFLLSEDKMLRAEIRTATKRMHAQTFERLTSIVGGGETAASNFLAELFSPERFNRPEEVTSYLGLAPVVSQSGGTAARARIRPVGQKRLPGILIEAAWQWIWRDPEAKELNNRHFVRHGIGQKAIVAVAPKLAIKLWRLAVETQPTPMGDAARGARSG</sequence>
<feature type="domain" description="Transposase IS116/IS110/IS902 C-terminal" evidence="1">
    <location>
        <begin position="32"/>
        <end position="114"/>
    </location>
</feature>
<dbReference type="PANTHER" id="PTHR33055:SF13">
    <property type="entry name" value="TRANSPOSASE"/>
    <property type="match status" value="1"/>
</dbReference>
<dbReference type="Pfam" id="PF02371">
    <property type="entry name" value="Transposase_20"/>
    <property type="match status" value="1"/>
</dbReference>
<dbReference type="GO" id="GO:0003677">
    <property type="term" value="F:DNA binding"/>
    <property type="evidence" value="ECO:0007669"/>
    <property type="project" value="InterPro"/>
</dbReference>
<keyword evidence="3" id="KW-1185">Reference proteome</keyword>
<evidence type="ECO:0000259" key="1">
    <source>
        <dbReference type="Pfam" id="PF02371"/>
    </source>
</evidence>
<dbReference type="PANTHER" id="PTHR33055">
    <property type="entry name" value="TRANSPOSASE FOR INSERTION SEQUENCE ELEMENT IS1111A"/>
    <property type="match status" value="1"/>
</dbReference>
<dbReference type="InterPro" id="IPR003346">
    <property type="entry name" value="Transposase_20"/>
</dbReference>
<dbReference type="Proteomes" id="UP000244932">
    <property type="component" value="Unassembled WGS sequence"/>
</dbReference>
<dbReference type="AlphaFoldDB" id="A0A2R8ADQ9"/>